<dbReference type="GO" id="GO:0006325">
    <property type="term" value="P:chromatin organization"/>
    <property type="evidence" value="ECO:0007669"/>
    <property type="project" value="UniProtKB-KW"/>
</dbReference>
<dbReference type="Pfam" id="PF00400">
    <property type="entry name" value="WD40"/>
    <property type="match status" value="4"/>
</dbReference>
<evidence type="ECO:0000256" key="4">
    <source>
        <dbReference type="ARBA" id="ARBA00022737"/>
    </source>
</evidence>
<name>A0AAW2H8Q8_9NEOP</name>
<evidence type="ECO:0000313" key="9">
    <source>
        <dbReference type="EMBL" id="KAL0266091.1"/>
    </source>
</evidence>
<dbReference type="SMART" id="SM00320">
    <property type="entry name" value="WD40"/>
    <property type="match status" value="6"/>
</dbReference>
<protein>
    <recommendedName>
        <fullName evidence="8">Histone-binding protein RBBP4-like N-terminal domain-containing protein</fullName>
    </recommendedName>
</protein>
<comment type="subcellular location">
    <subcellularLocation>
        <location evidence="1">Nucleus</location>
    </subcellularLocation>
</comment>
<sequence>MVLNHALDWPALSVQWFPDYTRNNNETTQRLLISTHTSGQDAEYLQIVSVTFPDLITEDVDETGQFFSDSKFKTLQRIPVKDEVNRAKYNPQVPNVIAARSDSEDVCLYDYTRHLSSSREPSPDLVLKGHTKGGYGLDWNHIDRNVLVSSGEDNAICYFDIGGAGQSEKEMACVHKFEKHTGVVNDVCFNHFNSNVFASVSDDRSLIVWDRRMENQVVLEKAHALDVLTAEFNPLEEFVLATGGADAAVKIWDTRYLDRALHTLLSHRKSVNQVRWSVHMSSVLASASADRRVCIWDVSRAGMEMAPEDLAEGPSELVFIHGGHTNAVTDICWNPLEKWEIVSVAEDNILQIWSRAVPEEGR</sequence>
<feature type="repeat" description="WD" evidence="7">
    <location>
        <begin position="264"/>
        <end position="306"/>
    </location>
</feature>
<dbReference type="GO" id="GO:0005634">
    <property type="term" value="C:nucleus"/>
    <property type="evidence" value="ECO:0007669"/>
    <property type="project" value="UniProtKB-SubCell"/>
</dbReference>
<keyword evidence="6" id="KW-0539">Nucleus</keyword>
<reference evidence="9" key="1">
    <citation type="journal article" date="2024" name="Gigascience">
        <title>Chromosome-level genome of the poultry shaft louse Menopon gallinae provides insight into the host-switching and adaptive evolution of parasitic lice.</title>
        <authorList>
            <person name="Xu Y."/>
            <person name="Ma L."/>
            <person name="Liu S."/>
            <person name="Liang Y."/>
            <person name="Liu Q."/>
            <person name="He Z."/>
            <person name="Tian L."/>
            <person name="Duan Y."/>
            <person name="Cai W."/>
            <person name="Li H."/>
            <person name="Song F."/>
        </authorList>
    </citation>
    <scope>NUCLEOTIDE SEQUENCE</scope>
    <source>
        <strain evidence="9">Cailab_2023a</strain>
    </source>
</reference>
<dbReference type="InterPro" id="IPR022052">
    <property type="entry name" value="Histone-bd_RBBP4-like_N"/>
</dbReference>
<comment type="similarity">
    <text evidence="2">Belongs to the WD repeat RBAP46/RBAP48/MSI1 family.</text>
</comment>
<dbReference type="AlphaFoldDB" id="A0AAW2H8Q8"/>
<dbReference type="Pfam" id="PF12265">
    <property type="entry name" value="CAF1C_H4-bd"/>
    <property type="match status" value="1"/>
</dbReference>
<feature type="domain" description="Histone-binding protein RBBP4-like N-terminal" evidence="8">
    <location>
        <begin position="1"/>
        <end position="53"/>
    </location>
</feature>
<dbReference type="InterPro" id="IPR050459">
    <property type="entry name" value="WD_repeat_RBAP46/RBAP48/MSI1"/>
</dbReference>
<dbReference type="InterPro" id="IPR019775">
    <property type="entry name" value="WD40_repeat_CS"/>
</dbReference>
<dbReference type="PROSITE" id="PS00678">
    <property type="entry name" value="WD_REPEATS_1"/>
    <property type="match status" value="2"/>
</dbReference>
<proteinExistence type="inferred from homology"/>
<evidence type="ECO:0000256" key="2">
    <source>
        <dbReference type="ARBA" id="ARBA00009341"/>
    </source>
</evidence>
<dbReference type="InterPro" id="IPR015943">
    <property type="entry name" value="WD40/YVTN_repeat-like_dom_sf"/>
</dbReference>
<keyword evidence="4" id="KW-0677">Repeat</keyword>
<keyword evidence="5" id="KW-0156">Chromatin regulator</keyword>
<feature type="repeat" description="WD" evidence="7">
    <location>
        <begin position="321"/>
        <end position="354"/>
    </location>
</feature>
<feature type="repeat" description="WD" evidence="7">
    <location>
        <begin position="177"/>
        <end position="210"/>
    </location>
</feature>
<dbReference type="SUPFAM" id="SSF50978">
    <property type="entry name" value="WD40 repeat-like"/>
    <property type="match status" value="1"/>
</dbReference>
<accession>A0AAW2H8Q8</accession>
<dbReference type="PRINTS" id="PR00320">
    <property type="entry name" value="GPROTEINBRPT"/>
</dbReference>
<feature type="repeat" description="WD" evidence="7">
    <location>
        <begin position="220"/>
        <end position="255"/>
    </location>
</feature>
<dbReference type="PANTHER" id="PTHR22850">
    <property type="entry name" value="WD40 REPEAT FAMILY"/>
    <property type="match status" value="1"/>
</dbReference>
<comment type="caution">
    <text evidence="9">The sequence shown here is derived from an EMBL/GenBank/DDBJ whole genome shotgun (WGS) entry which is preliminary data.</text>
</comment>
<evidence type="ECO:0000256" key="1">
    <source>
        <dbReference type="ARBA" id="ARBA00004123"/>
    </source>
</evidence>
<evidence type="ECO:0000256" key="6">
    <source>
        <dbReference type="ARBA" id="ARBA00023242"/>
    </source>
</evidence>
<organism evidence="9">
    <name type="scientific">Menopon gallinae</name>
    <name type="common">poultry shaft louse</name>
    <dbReference type="NCBI Taxonomy" id="328185"/>
    <lineage>
        <taxon>Eukaryota</taxon>
        <taxon>Metazoa</taxon>
        <taxon>Ecdysozoa</taxon>
        <taxon>Arthropoda</taxon>
        <taxon>Hexapoda</taxon>
        <taxon>Insecta</taxon>
        <taxon>Pterygota</taxon>
        <taxon>Neoptera</taxon>
        <taxon>Paraneoptera</taxon>
        <taxon>Psocodea</taxon>
        <taxon>Troctomorpha</taxon>
        <taxon>Phthiraptera</taxon>
        <taxon>Amblycera</taxon>
        <taxon>Menoponidae</taxon>
        <taxon>Menopon</taxon>
    </lineage>
</organism>
<keyword evidence="3 7" id="KW-0853">WD repeat</keyword>
<dbReference type="InterPro" id="IPR036322">
    <property type="entry name" value="WD40_repeat_dom_sf"/>
</dbReference>
<dbReference type="EMBL" id="JARGDH010000006">
    <property type="protein sequence ID" value="KAL0266091.1"/>
    <property type="molecule type" value="Genomic_DNA"/>
</dbReference>
<dbReference type="PROSITE" id="PS50082">
    <property type="entry name" value="WD_REPEATS_2"/>
    <property type="match status" value="4"/>
</dbReference>
<gene>
    <name evidence="9" type="ORF">PYX00_011807</name>
</gene>
<dbReference type="Gene3D" id="2.130.10.10">
    <property type="entry name" value="YVTN repeat-like/Quinoprotein amine dehydrogenase"/>
    <property type="match status" value="1"/>
</dbReference>
<evidence type="ECO:0000256" key="3">
    <source>
        <dbReference type="ARBA" id="ARBA00022574"/>
    </source>
</evidence>
<dbReference type="PROSITE" id="PS50294">
    <property type="entry name" value="WD_REPEATS_REGION"/>
    <property type="match status" value="3"/>
</dbReference>
<dbReference type="InterPro" id="IPR001680">
    <property type="entry name" value="WD40_rpt"/>
</dbReference>
<dbReference type="InterPro" id="IPR020472">
    <property type="entry name" value="WD40_PAC1"/>
</dbReference>
<evidence type="ECO:0000259" key="8">
    <source>
        <dbReference type="Pfam" id="PF12265"/>
    </source>
</evidence>
<evidence type="ECO:0000256" key="7">
    <source>
        <dbReference type="PROSITE-ProRule" id="PRU00221"/>
    </source>
</evidence>
<evidence type="ECO:0000256" key="5">
    <source>
        <dbReference type="ARBA" id="ARBA00022853"/>
    </source>
</evidence>